<reference evidence="2" key="1">
    <citation type="submission" date="2021-07" db="EMBL/GenBank/DDBJ databases">
        <title>Complete genome sequence of Crassaminicella sp. 143-21, isolated from a deep-sea hydrothermal vent.</title>
        <authorList>
            <person name="Li X."/>
        </authorList>
    </citation>
    <scope>NUCLEOTIDE SEQUENCE</scope>
    <source>
        <strain evidence="2">143-21</strain>
    </source>
</reference>
<proteinExistence type="predicted"/>
<protein>
    <submittedName>
        <fullName evidence="2">DUF4367 domain-containing protein</fullName>
    </submittedName>
</protein>
<dbReference type="EMBL" id="CP078093">
    <property type="protein sequence ID" value="QXM05600.1"/>
    <property type="molecule type" value="Genomic_DNA"/>
</dbReference>
<keyword evidence="3" id="KW-1185">Reference proteome</keyword>
<evidence type="ECO:0000256" key="1">
    <source>
        <dbReference type="SAM" id="Phobius"/>
    </source>
</evidence>
<name>A0ABX8RCE9_9CLOT</name>
<gene>
    <name evidence="2" type="ORF">KVH43_09475</name>
</gene>
<keyword evidence="1" id="KW-1133">Transmembrane helix</keyword>
<organism evidence="2 3">
    <name type="scientific">Crassaminicella indica</name>
    <dbReference type="NCBI Taxonomy" id="2855394"/>
    <lineage>
        <taxon>Bacteria</taxon>
        <taxon>Bacillati</taxon>
        <taxon>Bacillota</taxon>
        <taxon>Clostridia</taxon>
        <taxon>Eubacteriales</taxon>
        <taxon>Clostridiaceae</taxon>
        <taxon>Crassaminicella</taxon>
    </lineage>
</organism>
<accession>A0ABX8RCE9</accession>
<dbReference type="RefSeq" id="WP_218282298.1">
    <property type="nucleotide sequence ID" value="NZ_CP078093.1"/>
</dbReference>
<feature type="transmembrane region" description="Helical" evidence="1">
    <location>
        <begin position="57"/>
        <end position="77"/>
    </location>
</feature>
<evidence type="ECO:0000313" key="2">
    <source>
        <dbReference type="EMBL" id="QXM05600.1"/>
    </source>
</evidence>
<dbReference type="Proteomes" id="UP000886818">
    <property type="component" value="Chromosome"/>
</dbReference>
<keyword evidence="1" id="KW-0472">Membrane</keyword>
<evidence type="ECO:0000313" key="3">
    <source>
        <dbReference type="Proteomes" id="UP000886818"/>
    </source>
</evidence>
<sequence length="282" mass="32711">MKKQKQFEDIIKLELNIRASDITPSLDSFQNIKKRIIEKGRNENNMSKKYNFKNNRFMKTVVAAMLCMTFLTGAYNVSSDMRAFANSIIDKFVKGYASDKTYYKLPEKDELQKELGFEAKVPEALLDDFKFVDGTTSVYVDGSSDEIYDSNRKEFGATYKKASKNSDADLSLTICNYEFDSDTYKNTEKITSANKTFLYKRFKFHIVPSDYKQSQEELEDEKNGYVSTIWIGSKASDFNDKYTDAQALIWQDNNIYYQLIDNGYKLSTEDMIKMAKEIIKMD</sequence>
<keyword evidence="1" id="KW-0812">Transmembrane</keyword>